<feature type="domain" description="PseI/NeuA/B-like" evidence="1">
    <location>
        <begin position="3"/>
        <end position="176"/>
    </location>
</feature>
<dbReference type="Gene3D" id="3.20.20.70">
    <property type="entry name" value="Aldolase class I"/>
    <property type="match status" value="1"/>
</dbReference>
<dbReference type="GO" id="GO:0047444">
    <property type="term" value="F:N-acylneuraminate-9-phosphate synthase activity"/>
    <property type="evidence" value="ECO:0007669"/>
    <property type="project" value="TreeGrafter"/>
</dbReference>
<dbReference type="InterPro" id="IPR013132">
    <property type="entry name" value="PseI/NeuA/B-like_N"/>
</dbReference>
<sequence>HIDEAVLNKLFRYAEFLEIELMFSVFHADALNLIKKFPIIRYKIASRTVKDDLSFVKRVVDDGKEVIISLGMWDKEELPIVAKNVKYLWCKAIYPTMPWDMIDFPKNFSSSGYHGYSDHTLGIDSALLAISRGARMVEKHFTLDKSDTTIRDHVLAASPSEFNDMVTIGRAMAKKIKMGV</sequence>
<gene>
    <name evidence="2" type="ORF">LCGC14_2159830</name>
</gene>
<dbReference type="PANTHER" id="PTHR42966">
    <property type="entry name" value="N-ACETYLNEURAMINATE SYNTHASE"/>
    <property type="match status" value="1"/>
</dbReference>
<dbReference type="AlphaFoldDB" id="A0A0F9G605"/>
<protein>
    <recommendedName>
        <fullName evidence="1">PseI/NeuA/B-like domain-containing protein</fullName>
    </recommendedName>
</protein>
<evidence type="ECO:0000313" key="2">
    <source>
        <dbReference type="EMBL" id="KKL64955.1"/>
    </source>
</evidence>
<accession>A0A0F9G605</accession>
<dbReference type="InterPro" id="IPR013785">
    <property type="entry name" value="Aldolase_TIM"/>
</dbReference>
<comment type="caution">
    <text evidence="2">The sequence shown here is derived from an EMBL/GenBank/DDBJ whole genome shotgun (WGS) entry which is preliminary data.</text>
</comment>
<name>A0A0F9G605_9ZZZZ</name>
<dbReference type="Pfam" id="PF03102">
    <property type="entry name" value="NeuB"/>
    <property type="match status" value="1"/>
</dbReference>
<dbReference type="SUPFAM" id="SSF51569">
    <property type="entry name" value="Aldolase"/>
    <property type="match status" value="1"/>
</dbReference>
<reference evidence="2" key="1">
    <citation type="journal article" date="2015" name="Nature">
        <title>Complex archaea that bridge the gap between prokaryotes and eukaryotes.</title>
        <authorList>
            <person name="Spang A."/>
            <person name="Saw J.H."/>
            <person name="Jorgensen S.L."/>
            <person name="Zaremba-Niedzwiedzka K."/>
            <person name="Martijn J."/>
            <person name="Lind A.E."/>
            <person name="van Eijk R."/>
            <person name="Schleper C."/>
            <person name="Guy L."/>
            <person name="Ettema T.J."/>
        </authorList>
    </citation>
    <scope>NUCLEOTIDE SEQUENCE</scope>
</reference>
<organism evidence="2">
    <name type="scientific">marine sediment metagenome</name>
    <dbReference type="NCBI Taxonomy" id="412755"/>
    <lineage>
        <taxon>unclassified sequences</taxon>
        <taxon>metagenomes</taxon>
        <taxon>ecological metagenomes</taxon>
    </lineage>
</organism>
<evidence type="ECO:0000259" key="1">
    <source>
        <dbReference type="Pfam" id="PF03102"/>
    </source>
</evidence>
<feature type="non-terminal residue" evidence="2">
    <location>
        <position position="1"/>
    </location>
</feature>
<proteinExistence type="predicted"/>
<dbReference type="InterPro" id="IPR051690">
    <property type="entry name" value="PseI-like"/>
</dbReference>
<dbReference type="GO" id="GO:0016051">
    <property type="term" value="P:carbohydrate biosynthetic process"/>
    <property type="evidence" value="ECO:0007669"/>
    <property type="project" value="InterPro"/>
</dbReference>
<dbReference type="EMBL" id="LAZR01027686">
    <property type="protein sequence ID" value="KKL64955.1"/>
    <property type="molecule type" value="Genomic_DNA"/>
</dbReference>
<dbReference type="PANTHER" id="PTHR42966:SF1">
    <property type="entry name" value="SIALIC ACID SYNTHASE"/>
    <property type="match status" value="1"/>
</dbReference>